<proteinExistence type="inferred from homology"/>
<feature type="transmembrane region" description="Helical" evidence="9">
    <location>
        <begin position="134"/>
        <end position="157"/>
    </location>
</feature>
<gene>
    <name evidence="11" type="ORF">ACFS6I_18410</name>
</gene>
<dbReference type="PANTHER" id="PTHR30413">
    <property type="entry name" value="INNER MEMBRANE TRANSPORT PERMEASE"/>
    <property type="match status" value="1"/>
</dbReference>
<dbReference type="PANTHER" id="PTHR30413:SF8">
    <property type="entry name" value="TRANSPORT PERMEASE PROTEIN"/>
    <property type="match status" value="1"/>
</dbReference>
<dbReference type="Pfam" id="PF01061">
    <property type="entry name" value="ABC2_membrane"/>
    <property type="match status" value="1"/>
</dbReference>
<keyword evidence="12" id="KW-1185">Reference proteome</keyword>
<name>A0ABW5YZP3_9SPHI</name>
<dbReference type="EMBL" id="JBHUPE010000007">
    <property type="protein sequence ID" value="MFD2905908.1"/>
    <property type="molecule type" value="Genomic_DNA"/>
</dbReference>
<dbReference type="RefSeq" id="WP_315401874.1">
    <property type="nucleotide sequence ID" value="NZ_JBHUPE010000007.1"/>
</dbReference>
<protein>
    <recommendedName>
        <fullName evidence="9">Transport permease protein</fullName>
    </recommendedName>
</protein>
<comment type="subcellular location">
    <subcellularLocation>
        <location evidence="1">Cell inner membrane</location>
        <topology evidence="1">Multi-pass membrane protein</topology>
    </subcellularLocation>
    <subcellularLocation>
        <location evidence="9">Cell membrane</location>
        <topology evidence="9">Multi-pass membrane protein</topology>
    </subcellularLocation>
</comment>
<evidence type="ECO:0000256" key="2">
    <source>
        <dbReference type="ARBA" id="ARBA00007783"/>
    </source>
</evidence>
<dbReference type="Proteomes" id="UP001597509">
    <property type="component" value="Unassembled WGS sequence"/>
</dbReference>
<keyword evidence="6 9" id="KW-0812">Transmembrane</keyword>
<feature type="transmembrane region" description="Helical" evidence="9">
    <location>
        <begin position="256"/>
        <end position="275"/>
    </location>
</feature>
<reference evidence="12" key="1">
    <citation type="journal article" date="2019" name="Int. J. Syst. Evol. Microbiol.">
        <title>The Global Catalogue of Microorganisms (GCM) 10K type strain sequencing project: providing services to taxonomists for standard genome sequencing and annotation.</title>
        <authorList>
            <consortium name="The Broad Institute Genomics Platform"/>
            <consortium name="The Broad Institute Genome Sequencing Center for Infectious Disease"/>
            <person name="Wu L."/>
            <person name="Ma J."/>
        </authorList>
    </citation>
    <scope>NUCLEOTIDE SEQUENCE [LARGE SCALE GENOMIC DNA]</scope>
    <source>
        <strain evidence="12">KCTC 22209</strain>
    </source>
</reference>
<evidence type="ECO:0000313" key="11">
    <source>
        <dbReference type="EMBL" id="MFD2905908.1"/>
    </source>
</evidence>
<evidence type="ECO:0000259" key="10">
    <source>
        <dbReference type="PROSITE" id="PS51012"/>
    </source>
</evidence>
<organism evidence="11 12">
    <name type="scientific">Sphingobacterium anhuiense</name>
    <dbReference type="NCBI Taxonomy" id="493780"/>
    <lineage>
        <taxon>Bacteria</taxon>
        <taxon>Pseudomonadati</taxon>
        <taxon>Bacteroidota</taxon>
        <taxon>Sphingobacteriia</taxon>
        <taxon>Sphingobacteriales</taxon>
        <taxon>Sphingobacteriaceae</taxon>
        <taxon>Sphingobacterium</taxon>
    </lineage>
</organism>
<evidence type="ECO:0000256" key="4">
    <source>
        <dbReference type="ARBA" id="ARBA00022475"/>
    </source>
</evidence>
<feature type="transmembrane region" description="Helical" evidence="9">
    <location>
        <begin position="88"/>
        <end position="113"/>
    </location>
</feature>
<dbReference type="PROSITE" id="PS51012">
    <property type="entry name" value="ABC_TM2"/>
    <property type="match status" value="1"/>
</dbReference>
<feature type="transmembrane region" description="Helical" evidence="9">
    <location>
        <begin position="198"/>
        <end position="217"/>
    </location>
</feature>
<keyword evidence="3 9" id="KW-0813">Transport</keyword>
<feature type="domain" description="ABC transmembrane type-2" evidence="10">
    <location>
        <begin position="54"/>
        <end position="278"/>
    </location>
</feature>
<comment type="similarity">
    <text evidence="2 9">Belongs to the ABC-2 integral membrane protein family.</text>
</comment>
<evidence type="ECO:0000256" key="3">
    <source>
        <dbReference type="ARBA" id="ARBA00022448"/>
    </source>
</evidence>
<evidence type="ECO:0000256" key="9">
    <source>
        <dbReference type="RuleBase" id="RU361157"/>
    </source>
</evidence>
<dbReference type="InterPro" id="IPR013525">
    <property type="entry name" value="ABC2_TM"/>
</dbReference>
<evidence type="ECO:0000313" key="12">
    <source>
        <dbReference type="Proteomes" id="UP001597509"/>
    </source>
</evidence>
<evidence type="ECO:0000256" key="1">
    <source>
        <dbReference type="ARBA" id="ARBA00004429"/>
    </source>
</evidence>
<feature type="transmembrane region" description="Helical" evidence="9">
    <location>
        <begin position="57"/>
        <end position="82"/>
    </location>
</feature>
<accession>A0ABW5YZP3</accession>
<keyword evidence="8 9" id="KW-0472">Membrane</keyword>
<evidence type="ECO:0000256" key="7">
    <source>
        <dbReference type="ARBA" id="ARBA00022989"/>
    </source>
</evidence>
<evidence type="ECO:0000256" key="8">
    <source>
        <dbReference type="ARBA" id="ARBA00023136"/>
    </source>
</evidence>
<evidence type="ECO:0000256" key="5">
    <source>
        <dbReference type="ARBA" id="ARBA00022519"/>
    </source>
</evidence>
<keyword evidence="4 9" id="KW-1003">Cell membrane</keyword>
<sequence length="286" mass="33026">MENRTIEKETKWDEVINSDTQLFDLKLREVWNYRDLIGLLVKRDFVTSFKQTVLGPIWFFINPLLTSAIYVIIFTVIARISTDGIPPILFYLSGITLWNFFSSALTITSNVFTSNADVFGKVYFPRLVMPLSILISRLIQFGVQMLLFLCFWVYYWMQGIVEPNLWLLMLPYFILLCSVIAMGLGLIFSSLTTKYKDIAMLLTFCIQLWMYATPVIYPSSIMPASIKPYLELNPLLGIFEGFKYAFLNNGYFDASMLIYPSLFALVILVFGVLIFNKVEKSFMDTV</sequence>
<dbReference type="InterPro" id="IPR047817">
    <property type="entry name" value="ABC2_TM_bact-type"/>
</dbReference>
<feature type="transmembrane region" description="Helical" evidence="9">
    <location>
        <begin position="169"/>
        <end position="191"/>
    </location>
</feature>
<evidence type="ECO:0000256" key="6">
    <source>
        <dbReference type="ARBA" id="ARBA00022692"/>
    </source>
</evidence>
<comment type="caution">
    <text evidence="11">The sequence shown here is derived from an EMBL/GenBank/DDBJ whole genome shotgun (WGS) entry which is preliminary data.</text>
</comment>
<keyword evidence="7 9" id="KW-1133">Transmembrane helix</keyword>
<keyword evidence="5" id="KW-0997">Cell inner membrane</keyword>